<dbReference type="EMBL" id="MU032347">
    <property type="protein sequence ID" value="KAF3765640.1"/>
    <property type="molecule type" value="Genomic_DNA"/>
</dbReference>
<dbReference type="GeneID" id="63843252"/>
<dbReference type="Proteomes" id="UP000803844">
    <property type="component" value="Unassembled WGS sequence"/>
</dbReference>
<comment type="caution">
    <text evidence="4">The sequence shown here is derived from an EMBL/GenBank/DDBJ whole genome shotgun (WGS) entry which is preliminary data.</text>
</comment>
<evidence type="ECO:0000256" key="2">
    <source>
        <dbReference type="SAM" id="MobiDB-lite"/>
    </source>
</evidence>
<dbReference type="PANTHER" id="PTHR40619">
    <property type="entry name" value="FUNGAL STAND N-TERMINAL GOODBYE DOMAIN-CONTAINING PROTEIN"/>
    <property type="match status" value="1"/>
</dbReference>
<evidence type="ECO:0000313" key="4">
    <source>
        <dbReference type="EMBL" id="KAF3765640.1"/>
    </source>
</evidence>
<accession>A0A9P4Y389</accession>
<dbReference type="PANTHER" id="PTHR40619:SF3">
    <property type="entry name" value="FUNGAL STAND N-TERMINAL GOODBYE DOMAIN-CONTAINING PROTEIN"/>
    <property type="match status" value="1"/>
</dbReference>
<evidence type="ECO:0000256" key="1">
    <source>
        <dbReference type="ARBA" id="ARBA00022737"/>
    </source>
</evidence>
<feature type="region of interest" description="Disordered" evidence="2">
    <location>
        <begin position="597"/>
        <end position="626"/>
    </location>
</feature>
<evidence type="ECO:0000259" key="3">
    <source>
        <dbReference type="Pfam" id="PF24883"/>
    </source>
</evidence>
<keyword evidence="1" id="KW-0677">Repeat</keyword>
<keyword evidence="5" id="KW-1185">Reference proteome</keyword>
<dbReference type="InterPro" id="IPR056884">
    <property type="entry name" value="NPHP3-like_N"/>
</dbReference>
<organism evidence="4 5">
    <name type="scientific">Cryphonectria parasitica (strain ATCC 38755 / EP155)</name>
    <dbReference type="NCBI Taxonomy" id="660469"/>
    <lineage>
        <taxon>Eukaryota</taxon>
        <taxon>Fungi</taxon>
        <taxon>Dikarya</taxon>
        <taxon>Ascomycota</taxon>
        <taxon>Pezizomycotina</taxon>
        <taxon>Sordariomycetes</taxon>
        <taxon>Sordariomycetidae</taxon>
        <taxon>Diaporthales</taxon>
        <taxon>Cryphonectriaceae</taxon>
        <taxon>Cryphonectria-Endothia species complex</taxon>
        <taxon>Cryphonectria</taxon>
    </lineage>
</organism>
<dbReference type="RefSeq" id="XP_040776601.1">
    <property type="nucleotide sequence ID" value="XM_040926123.1"/>
</dbReference>
<feature type="domain" description="Nephrocystin 3-like N-terminal" evidence="3">
    <location>
        <begin position="431"/>
        <end position="571"/>
    </location>
</feature>
<proteinExistence type="predicted"/>
<evidence type="ECO:0000313" key="5">
    <source>
        <dbReference type="Proteomes" id="UP000803844"/>
    </source>
</evidence>
<gene>
    <name evidence="4" type="ORF">M406DRAFT_88481</name>
</gene>
<dbReference type="OrthoDB" id="5419927at2759"/>
<protein>
    <recommendedName>
        <fullName evidence="3">Nephrocystin 3-like N-terminal domain-containing protein</fullName>
    </recommendedName>
</protein>
<dbReference type="AlphaFoldDB" id="A0A9P4Y389"/>
<sequence length="626" mass="70000">MFLLHMAGSSDFTVTERRIRLHSPAIDFIDTILPRYHAISEHPDIVCDGVSKKFAAVVAPVDATGGRTQAAITPQLAVRQLPTEVEDMKFWEPIWPKAIARLKETVEAPHRKEKGCSIRETKTWAEIQEVLERARNEYEGIKTSPKLYQKVFKKVKGQGRLWSEKVATPVQQFIKIMPNHPVANPVLGAVNLLMNAWKEAAKIRRELAETLDETALRSLFADINMYSEMYQDDPNIIRASVNLLSTIFKAVEGAIGFYISWQVSRIGGLTFVGEEYLEPFRNSLRQIKVDEDNLAKEAQKTCLWQQNEIREFQCELCHIELPRIGSVNHDVATIHSAESRLPISEPRALPASDNSITPQTLLELLDSTAVDEEDMDAIFDRAGAFSSEDRGRAEQVVSMSAFRDLFASPGASKLLVHGEYDSNYPEISPLSALCASLVRALRTRPAFVCLVFFCGRHLGRRDDNNTGVSGLMRSFVSQLLRQCPSVCPDTLGPEISMSEIEDDNPEHLAMLFVDMAHRLPHSTTLVVLIDGVLLYERKQLREGLHDVVDMLVRLAEDDELMHSTVKILLTSPSETRTHELNNTFRDHGAVVSMRSMLDTGQGPSRSGVARKLEEGLSDGSNADAEA</sequence>
<name>A0A9P4Y389_CRYP1</name>
<dbReference type="Pfam" id="PF24883">
    <property type="entry name" value="NPHP3_N"/>
    <property type="match status" value="1"/>
</dbReference>
<reference evidence="4" key="1">
    <citation type="journal article" date="2020" name="Phytopathology">
        <title>Genome sequence of the chestnut blight fungus Cryphonectria parasitica EP155: A fundamental resource for an archetypical invasive plant pathogen.</title>
        <authorList>
            <person name="Crouch J.A."/>
            <person name="Dawe A."/>
            <person name="Aerts A."/>
            <person name="Barry K."/>
            <person name="Churchill A.C.L."/>
            <person name="Grimwood J."/>
            <person name="Hillman B."/>
            <person name="Milgroom M.G."/>
            <person name="Pangilinan J."/>
            <person name="Smith M."/>
            <person name="Salamov A."/>
            <person name="Schmutz J."/>
            <person name="Yadav J."/>
            <person name="Grigoriev I.V."/>
            <person name="Nuss D."/>
        </authorList>
    </citation>
    <scope>NUCLEOTIDE SEQUENCE</scope>
    <source>
        <strain evidence="4">EP155</strain>
    </source>
</reference>